<sequence>MDEKENTLCQYILAKDALKRKVAENTSAAFALLRDEAKAFFDCLSDLKEKKAEASELQLSLTDRGKTEFMLAFSSDVLLFSQHTNVFEFSRNHEVMKTPYIKEDPERSYCGLIHIYNFLSDSLLYHRENDLGYLIGRVFVNKDGHYFIEGKQELGLIYTNFGHAEFNQEAARTLLRSAMEYTAKFDLLTPPYDEVKEITVGNIQDELAYKKMRTAKRLGFQFKADEQ</sequence>
<reference evidence="1" key="2">
    <citation type="journal article" date="2021" name="PeerJ">
        <title>Extensive microbial diversity within the chicken gut microbiome revealed by metagenomics and culture.</title>
        <authorList>
            <person name="Gilroy R."/>
            <person name="Ravi A."/>
            <person name="Getino M."/>
            <person name="Pursley I."/>
            <person name="Horton D.L."/>
            <person name="Alikhan N.F."/>
            <person name="Baker D."/>
            <person name="Gharbi K."/>
            <person name="Hall N."/>
            <person name="Watson M."/>
            <person name="Adriaenssens E.M."/>
            <person name="Foster-Nyarko E."/>
            <person name="Jarju S."/>
            <person name="Secka A."/>
            <person name="Antonio M."/>
            <person name="Oren A."/>
            <person name="Chaudhuri R.R."/>
            <person name="La Ragione R."/>
            <person name="Hildebrand F."/>
            <person name="Pallen M.J."/>
        </authorList>
    </citation>
    <scope>NUCLEOTIDE SEQUENCE</scope>
    <source>
        <strain evidence="1">2889</strain>
    </source>
</reference>
<proteinExistence type="predicted"/>
<protein>
    <submittedName>
        <fullName evidence="1">Uncharacterized protein</fullName>
    </submittedName>
</protein>
<dbReference type="AlphaFoldDB" id="A0A9D9DTU0"/>
<dbReference type="EMBL" id="JADIMZ010000070">
    <property type="protein sequence ID" value="MBO8432568.1"/>
    <property type="molecule type" value="Genomic_DNA"/>
</dbReference>
<dbReference type="Proteomes" id="UP000823612">
    <property type="component" value="Unassembled WGS sequence"/>
</dbReference>
<evidence type="ECO:0000313" key="2">
    <source>
        <dbReference type="Proteomes" id="UP000823612"/>
    </source>
</evidence>
<reference evidence="1" key="1">
    <citation type="submission" date="2020-10" db="EMBL/GenBank/DDBJ databases">
        <authorList>
            <person name="Gilroy R."/>
        </authorList>
    </citation>
    <scope>NUCLEOTIDE SEQUENCE</scope>
    <source>
        <strain evidence="1">2889</strain>
    </source>
</reference>
<comment type="caution">
    <text evidence="1">The sequence shown here is derived from an EMBL/GenBank/DDBJ whole genome shotgun (WGS) entry which is preliminary data.</text>
</comment>
<accession>A0A9D9DTU0</accession>
<gene>
    <name evidence="1" type="ORF">IAB08_04675</name>
</gene>
<organism evidence="1 2">
    <name type="scientific">Candidatus Pullibacteroides excrementavium</name>
    <dbReference type="NCBI Taxonomy" id="2840905"/>
    <lineage>
        <taxon>Bacteria</taxon>
        <taxon>Pseudomonadati</taxon>
        <taxon>Bacteroidota</taxon>
        <taxon>Bacteroidia</taxon>
        <taxon>Bacteroidales</taxon>
        <taxon>Candidatus Pullibacteroides</taxon>
    </lineage>
</organism>
<name>A0A9D9DTU0_9BACT</name>
<evidence type="ECO:0000313" key="1">
    <source>
        <dbReference type="EMBL" id="MBO8432568.1"/>
    </source>
</evidence>